<keyword evidence="3 5" id="KW-0378">Hydrolase</keyword>
<dbReference type="GO" id="GO:0006508">
    <property type="term" value="P:proteolysis"/>
    <property type="evidence" value="ECO:0007669"/>
    <property type="project" value="UniProtKB-KW"/>
</dbReference>
<accession>A0A1F5EJ46</accession>
<feature type="domain" description="PDZ" evidence="7">
    <location>
        <begin position="98"/>
        <end position="174"/>
    </location>
</feature>
<dbReference type="SUPFAM" id="SSF50156">
    <property type="entry name" value="PDZ domain-like"/>
    <property type="match status" value="1"/>
</dbReference>
<dbReference type="AlphaFoldDB" id="A0A1F5EJ46"/>
<evidence type="ECO:0000313" key="8">
    <source>
        <dbReference type="EMBL" id="OGD67432.1"/>
    </source>
</evidence>
<dbReference type="Pfam" id="PF13180">
    <property type="entry name" value="PDZ_2"/>
    <property type="match status" value="1"/>
</dbReference>
<dbReference type="Gene3D" id="3.30.750.44">
    <property type="match status" value="1"/>
</dbReference>
<comment type="similarity">
    <text evidence="1 5">Belongs to the peptidase S41A family.</text>
</comment>
<sequence length="408" mass="44856">MQKKLIEKIIFPLLAITLITGVFLVGFRFGQSREASQNKIDSLINKTDDLGNKVDFGPFWKTWNLLNEKYVDFDGTDDQARVWGAIQGLASSFGDPYTVFLPPEENELFASDIAGNFTGVGMEIGIRDGILTVIAPLKDTPADRAGIKSGDKILKIDDVLSSDFSTDKAVKLIRGEKGTPVKFSLMRDEEDKPLEITVVRDIINIPTIKTESKGKVFIIYLYSFTATSPDLFREALREFKEGNQSGKVDKLILDLRGNPGGYMEAAVDMASWFLPAGKTVVIEDFGGTQENKIHRSKGYDIFNKDLKFVILVDGGSASASEILAGALQEHGIATLVGEQTFGKGSVQELVEITPETSLKVTIARWLTPNGVSISKEGLTPDTEVEFTLEDFKAGLDPQFEKAIEILNK</sequence>
<evidence type="ECO:0000256" key="2">
    <source>
        <dbReference type="ARBA" id="ARBA00022670"/>
    </source>
</evidence>
<keyword evidence="6" id="KW-1133">Transmembrane helix</keyword>
<evidence type="ECO:0000256" key="3">
    <source>
        <dbReference type="ARBA" id="ARBA00022801"/>
    </source>
</evidence>
<keyword evidence="4 5" id="KW-0720">Serine protease</keyword>
<organism evidence="8 9">
    <name type="scientific">Candidatus Campbellbacteria bacterium RIFOXYC2_FULL_35_25</name>
    <dbReference type="NCBI Taxonomy" id="1797582"/>
    <lineage>
        <taxon>Bacteria</taxon>
        <taxon>Candidatus Campbelliibacteriota</taxon>
    </lineage>
</organism>
<dbReference type="NCBIfam" id="TIGR00225">
    <property type="entry name" value="prc"/>
    <property type="match status" value="1"/>
</dbReference>
<keyword evidence="6" id="KW-0812">Transmembrane</keyword>
<evidence type="ECO:0000256" key="4">
    <source>
        <dbReference type="ARBA" id="ARBA00022825"/>
    </source>
</evidence>
<keyword evidence="2 5" id="KW-0645">Protease</keyword>
<dbReference type="EMBL" id="MFAE01000005">
    <property type="protein sequence ID" value="OGD67432.1"/>
    <property type="molecule type" value="Genomic_DNA"/>
</dbReference>
<dbReference type="InterPro" id="IPR036034">
    <property type="entry name" value="PDZ_sf"/>
</dbReference>
<dbReference type="Gene3D" id="3.90.226.10">
    <property type="entry name" value="2-enoyl-CoA Hydratase, Chain A, domain 1"/>
    <property type="match status" value="1"/>
</dbReference>
<gene>
    <name evidence="8" type="ORF">A2442_02915</name>
</gene>
<dbReference type="PANTHER" id="PTHR32060">
    <property type="entry name" value="TAIL-SPECIFIC PROTEASE"/>
    <property type="match status" value="1"/>
</dbReference>
<dbReference type="PANTHER" id="PTHR32060:SF30">
    <property type="entry name" value="CARBOXY-TERMINAL PROCESSING PROTEASE CTPA"/>
    <property type="match status" value="1"/>
</dbReference>
<comment type="caution">
    <text evidence="8">The sequence shown here is derived from an EMBL/GenBank/DDBJ whole genome shotgun (WGS) entry which is preliminary data.</text>
</comment>
<proteinExistence type="inferred from homology"/>
<evidence type="ECO:0000256" key="1">
    <source>
        <dbReference type="ARBA" id="ARBA00009179"/>
    </source>
</evidence>
<dbReference type="InterPro" id="IPR004447">
    <property type="entry name" value="Peptidase_S41A"/>
</dbReference>
<reference evidence="8 9" key="1">
    <citation type="journal article" date="2016" name="Nat. Commun.">
        <title>Thousands of microbial genomes shed light on interconnected biogeochemical processes in an aquifer system.</title>
        <authorList>
            <person name="Anantharaman K."/>
            <person name="Brown C.T."/>
            <person name="Hug L.A."/>
            <person name="Sharon I."/>
            <person name="Castelle C.J."/>
            <person name="Probst A.J."/>
            <person name="Thomas B.C."/>
            <person name="Singh A."/>
            <person name="Wilkins M.J."/>
            <person name="Karaoz U."/>
            <person name="Brodie E.L."/>
            <person name="Williams K.H."/>
            <person name="Hubbard S.S."/>
            <person name="Banfield J.F."/>
        </authorList>
    </citation>
    <scope>NUCLEOTIDE SEQUENCE [LARGE SCALE GENOMIC DNA]</scope>
</reference>
<dbReference type="CDD" id="cd07560">
    <property type="entry name" value="Peptidase_S41_CPP"/>
    <property type="match status" value="1"/>
</dbReference>
<dbReference type="CDD" id="cd06782">
    <property type="entry name" value="cpPDZ_CPP-like"/>
    <property type="match status" value="1"/>
</dbReference>
<keyword evidence="6" id="KW-0472">Membrane</keyword>
<dbReference type="InterPro" id="IPR005151">
    <property type="entry name" value="Tail-specific_protease"/>
</dbReference>
<feature type="transmembrane region" description="Helical" evidence="6">
    <location>
        <begin position="9"/>
        <end position="29"/>
    </location>
</feature>
<name>A0A1F5EJ46_9BACT</name>
<dbReference type="GO" id="GO:0004175">
    <property type="term" value="F:endopeptidase activity"/>
    <property type="evidence" value="ECO:0007669"/>
    <property type="project" value="TreeGrafter"/>
</dbReference>
<dbReference type="Pfam" id="PF03572">
    <property type="entry name" value="Peptidase_S41"/>
    <property type="match status" value="1"/>
</dbReference>
<dbReference type="SUPFAM" id="SSF52096">
    <property type="entry name" value="ClpP/crotonase"/>
    <property type="match status" value="1"/>
</dbReference>
<dbReference type="PROSITE" id="PS50106">
    <property type="entry name" value="PDZ"/>
    <property type="match status" value="1"/>
</dbReference>
<dbReference type="GO" id="GO:0008236">
    <property type="term" value="F:serine-type peptidase activity"/>
    <property type="evidence" value="ECO:0007669"/>
    <property type="project" value="UniProtKB-KW"/>
</dbReference>
<evidence type="ECO:0000259" key="7">
    <source>
        <dbReference type="PROSITE" id="PS50106"/>
    </source>
</evidence>
<dbReference type="InterPro" id="IPR029045">
    <property type="entry name" value="ClpP/crotonase-like_dom_sf"/>
</dbReference>
<dbReference type="InterPro" id="IPR001478">
    <property type="entry name" value="PDZ"/>
</dbReference>
<dbReference type="SMART" id="SM00245">
    <property type="entry name" value="TSPc"/>
    <property type="match status" value="1"/>
</dbReference>
<dbReference type="GO" id="GO:0030288">
    <property type="term" value="C:outer membrane-bounded periplasmic space"/>
    <property type="evidence" value="ECO:0007669"/>
    <property type="project" value="TreeGrafter"/>
</dbReference>
<evidence type="ECO:0000313" key="9">
    <source>
        <dbReference type="Proteomes" id="UP000179003"/>
    </source>
</evidence>
<dbReference type="Proteomes" id="UP000179003">
    <property type="component" value="Unassembled WGS sequence"/>
</dbReference>
<dbReference type="SMART" id="SM00228">
    <property type="entry name" value="PDZ"/>
    <property type="match status" value="1"/>
</dbReference>
<dbReference type="STRING" id="1797582.A2442_02915"/>
<dbReference type="FunFam" id="2.30.42.10:FF:000063">
    <property type="entry name" value="Peptidase, S41 family"/>
    <property type="match status" value="1"/>
</dbReference>
<evidence type="ECO:0000256" key="5">
    <source>
        <dbReference type="RuleBase" id="RU004404"/>
    </source>
</evidence>
<evidence type="ECO:0000256" key="6">
    <source>
        <dbReference type="SAM" id="Phobius"/>
    </source>
</evidence>
<protein>
    <recommendedName>
        <fullName evidence="7">PDZ domain-containing protein</fullName>
    </recommendedName>
</protein>
<dbReference type="Gene3D" id="2.30.42.10">
    <property type="match status" value="1"/>
</dbReference>
<dbReference type="GO" id="GO:0007165">
    <property type="term" value="P:signal transduction"/>
    <property type="evidence" value="ECO:0007669"/>
    <property type="project" value="TreeGrafter"/>
</dbReference>